<dbReference type="Proteomes" id="UP000595894">
    <property type="component" value="Chromosome"/>
</dbReference>
<dbReference type="RefSeq" id="WP_202090703.1">
    <property type="nucleotide sequence ID" value="NZ_CP061035.1"/>
</dbReference>
<dbReference type="Pfam" id="PF00126">
    <property type="entry name" value="HTH_1"/>
    <property type="match status" value="1"/>
</dbReference>
<dbReference type="PANTHER" id="PTHR30537:SF5">
    <property type="entry name" value="HTH-TYPE TRANSCRIPTIONAL ACTIVATOR TTDR-RELATED"/>
    <property type="match status" value="1"/>
</dbReference>
<dbReference type="CDD" id="cd08422">
    <property type="entry name" value="PBP2_CrgA_like"/>
    <property type="match status" value="1"/>
</dbReference>
<reference evidence="7" key="1">
    <citation type="submission" date="2020-09" db="EMBL/GenBank/DDBJ databases">
        <title>Sphingomonas sp., a new species isolated from pork steak.</title>
        <authorList>
            <person name="Heidler von Heilborn D."/>
        </authorList>
    </citation>
    <scope>NUCLEOTIDE SEQUENCE [LARGE SCALE GENOMIC DNA]</scope>
</reference>
<dbReference type="InterPro" id="IPR005119">
    <property type="entry name" value="LysR_subst-bd"/>
</dbReference>
<dbReference type="PANTHER" id="PTHR30537">
    <property type="entry name" value="HTH-TYPE TRANSCRIPTIONAL REGULATOR"/>
    <property type="match status" value="1"/>
</dbReference>
<dbReference type="SUPFAM" id="SSF46785">
    <property type="entry name" value="Winged helix' DNA-binding domain"/>
    <property type="match status" value="1"/>
</dbReference>
<dbReference type="SUPFAM" id="SSF53850">
    <property type="entry name" value="Periplasmic binding protein-like II"/>
    <property type="match status" value="1"/>
</dbReference>
<accession>A0A974NS89</accession>
<comment type="similarity">
    <text evidence="1">Belongs to the LysR transcriptional regulatory family.</text>
</comment>
<name>A0A974NS89_9SPHN</name>
<evidence type="ECO:0000256" key="2">
    <source>
        <dbReference type="ARBA" id="ARBA00023015"/>
    </source>
</evidence>
<dbReference type="InterPro" id="IPR036390">
    <property type="entry name" value="WH_DNA-bd_sf"/>
</dbReference>
<gene>
    <name evidence="6" type="ORF">H5J25_10305</name>
</gene>
<protein>
    <submittedName>
        <fullName evidence="6">LysR family transcriptional regulator</fullName>
    </submittedName>
</protein>
<dbReference type="GO" id="GO:0043565">
    <property type="term" value="F:sequence-specific DNA binding"/>
    <property type="evidence" value="ECO:0007669"/>
    <property type="project" value="TreeGrafter"/>
</dbReference>
<keyword evidence="2" id="KW-0805">Transcription regulation</keyword>
<dbReference type="Pfam" id="PF03466">
    <property type="entry name" value="LysR_substrate"/>
    <property type="match status" value="1"/>
</dbReference>
<keyword evidence="4" id="KW-0804">Transcription</keyword>
<dbReference type="Gene3D" id="1.10.10.10">
    <property type="entry name" value="Winged helix-like DNA-binding domain superfamily/Winged helix DNA-binding domain"/>
    <property type="match status" value="1"/>
</dbReference>
<feature type="domain" description="HTH lysR-type" evidence="5">
    <location>
        <begin position="2"/>
        <end position="59"/>
    </location>
</feature>
<dbReference type="EMBL" id="CP061035">
    <property type="protein sequence ID" value="QQV75979.1"/>
    <property type="molecule type" value="Genomic_DNA"/>
</dbReference>
<evidence type="ECO:0000259" key="5">
    <source>
        <dbReference type="PROSITE" id="PS50931"/>
    </source>
</evidence>
<dbReference type="Gene3D" id="3.40.190.290">
    <property type="match status" value="1"/>
</dbReference>
<dbReference type="PROSITE" id="PS50931">
    <property type="entry name" value="HTH_LYSR"/>
    <property type="match status" value="1"/>
</dbReference>
<evidence type="ECO:0000313" key="7">
    <source>
        <dbReference type="Proteomes" id="UP000595894"/>
    </source>
</evidence>
<dbReference type="GO" id="GO:0006351">
    <property type="term" value="P:DNA-templated transcription"/>
    <property type="evidence" value="ECO:0007669"/>
    <property type="project" value="TreeGrafter"/>
</dbReference>
<dbReference type="GO" id="GO:0003700">
    <property type="term" value="F:DNA-binding transcription factor activity"/>
    <property type="evidence" value="ECO:0007669"/>
    <property type="project" value="InterPro"/>
</dbReference>
<sequence length="293" mass="31630">MLDLADLAILIEAVQQGSLSAAGRRLGLTPLVASRRLAALEAEVGSRLVHRTTRSLSLTPEGEAFLPHAEAILAHAEEGRAAVAGKTEGATGLLRIAASVPFGRKILTPMLVQFLSEHPQVRVELLLDDGVVDIAARGVDVAIRFGDLRDSTLVARRLSGNRRGLYASPTYLARHPAPTTVAGLRDHKCLSGQAARQWTFERKGRTVRQAVNGRFAADSLEALHEASIRGLGIVRISEWNVRDDVAEGRLVEITLGDGALPDQGIWAVMPTRRLIPRKVHLFLEALTGHLSTT</sequence>
<evidence type="ECO:0000313" key="6">
    <source>
        <dbReference type="EMBL" id="QQV75979.1"/>
    </source>
</evidence>
<dbReference type="FunFam" id="1.10.10.10:FF:000001">
    <property type="entry name" value="LysR family transcriptional regulator"/>
    <property type="match status" value="1"/>
</dbReference>
<evidence type="ECO:0000256" key="3">
    <source>
        <dbReference type="ARBA" id="ARBA00023125"/>
    </source>
</evidence>
<organism evidence="6 7">
    <name type="scientific">Sphingomonas aliaeris</name>
    <dbReference type="NCBI Taxonomy" id="2759526"/>
    <lineage>
        <taxon>Bacteria</taxon>
        <taxon>Pseudomonadati</taxon>
        <taxon>Pseudomonadota</taxon>
        <taxon>Alphaproteobacteria</taxon>
        <taxon>Sphingomonadales</taxon>
        <taxon>Sphingomonadaceae</taxon>
        <taxon>Sphingomonas</taxon>
    </lineage>
</organism>
<dbReference type="InterPro" id="IPR058163">
    <property type="entry name" value="LysR-type_TF_proteobact-type"/>
</dbReference>
<evidence type="ECO:0000256" key="4">
    <source>
        <dbReference type="ARBA" id="ARBA00023163"/>
    </source>
</evidence>
<proteinExistence type="inferred from homology"/>
<dbReference type="KEGG" id="sari:H5J25_10305"/>
<evidence type="ECO:0000256" key="1">
    <source>
        <dbReference type="ARBA" id="ARBA00009437"/>
    </source>
</evidence>
<dbReference type="InterPro" id="IPR000847">
    <property type="entry name" value="LysR_HTH_N"/>
</dbReference>
<keyword evidence="7" id="KW-1185">Reference proteome</keyword>
<dbReference type="AlphaFoldDB" id="A0A974NS89"/>
<dbReference type="InterPro" id="IPR036388">
    <property type="entry name" value="WH-like_DNA-bd_sf"/>
</dbReference>
<keyword evidence="3" id="KW-0238">DNA-binding</keyword>